<reference evidence="2 3" key="1">
    <citation type="submission" date="2016-03" db="EMBL/GenBank/DDBJ databases">
        <authorList>
            <person name="Ploux O."/>
        </authorList>
    </citation>
    <scope>NUCLEOTIDE SEQUENCE [LARGE SCALE GENOMIC DNA]</scope>
    <source>
        <strain evidence="2 3">UAMH 11012</strain>
    </source>
</reference>
<protein>
    <submittedName>
        <fullName evidence="2">Related to Alcohol dehydrogenase</fullName>
    </submittedName>
</protein>
<dbReference type="EMBL" id="FJOG01000031">
    <property type="protein sequence ID" value="CZR65585.1"/>
    <property type="molecule type" value="Genomic_DNA"/>
</dbReference>
<keyword evidence="3" id="KW-1185">Reference proteome</keyword>
<dbReference type="InterPro" id="IPR013154">
    <property type="entry name" value="ADH-like_N"/>
</dbReference>
<dbReference type="STRING" id="576137.A0A1L7XKJ8"/>
<dbReference type="AlphaFoldDB" id="A0A1L7XKJ8"/>
<dbReference type="Gene3D" id="3.90.180.10">
    <property type="entry name" value="Medium-chain alcohol dehydrogenases, catalytic domain"/>
    <property type="match status" value="1"/>
</dbReference>
<dbReference type="OrthoDB" id="3509362at2759"/>
<dbReference type="Pfam" id="PF08240">
    <property type="entry name" value="ADH_N"/>
    <property type="match status" value="1"/>
</dbReference>
<dbReference type="Gene3D" id="3.40.50.720">
    <property type="entry name" value="NAD(P)-binding Rossmann-like Domain"/>
    <property type="match status" value="1"/>
</dbReference>
<dbReference type="Proteomes" id="UP000184330">
    <property type="component" value="Unassembled WGS sequence"/>
</dbReference>
<dbReference type="PANTHER" id="PTHR45033">
    <property type="match status" value="1"/>
</dbReference>
<dbReference type="PANTHER" id="PTHR45033:SF2">
    <property type="entry name" value="ZINC-TYPE ALCOHOL DEHYDROGENASE-LIKE PROTEIN C1773.06C"/>
    <property type="match status" value="1"/>
</dbReference>
<dbReference type="Pfam" id="PF00107">
    <property type="entry name" value="ADH_zinc_N"/>
    <property type="match status" value="1"/>
</dbReference>
<dbReference type="InterPro" id="IPR020843">
    <property type="entry name" value="ER"/>
</dbReference>
<organism evidence="2 3">
    <name type="scientific">Phialocephala subalpina</name>
    <dbReference type="NCBI Taxonomy" id="576137"/>
    <lineage>
        <taxon>Eukaryota</taxon>
        <taxon>Fungi</taxon>
        <taxon>Dikarya</taxon>
        <taxon>Ascomycota</taxon>
        <taxon>Pezizomycotina</taxon>
        <taxon>Leotiomycetes</taxon>
        <taxon>Helotiales</taxon>
        <taxon>Mollisiaceae</taxon>
        <taxon>Phialocephala</taxon>
        <taxon>Phialocephala fortinii species complex</taxon>
    </lineage>
</organism>
<dbReference type="SUPFAM" id="SSF50129">
    <property type="entry name" value="GroES-like"/>
    <property type="match status" value="1"/>
</dbReference>
<dbReference type="CDD" id="cd08276">
    <property type="entry name" value="MDR7"/>
    <property type="match status" value="1"/>
</dbReference>
<evidence type="ECO:0000313" key="3">
    <source>
        <dbReference type="Proteomes" id="UP000184330"/>
    </source>
</evidence>
<dbReference type="InterPro" id="IPR036291">
    <property type="entry name" value="NAD(P)-bd_dom_sf"/>
</dbReference>
<dbReference type="SMART" id="SM00829">
    <property type="entry name" value="PKS_ER"/>
    <property type="match status" value="1"/>
</dbReference>
<dbReference type="GO" id="GO:0016491">
    <property type="term" value="F:oxidoreductase activity"/>
    <property type="evidence" value="ECO:0007669"/>
    <property type="project" value="InterPro"/>
</dbReference>
<dbReference type="SUPFAM" id="SSF51735">
    <property type="entry name" value="NAD(P)-binding Rossmann-fold domains"/>
    <property type="match status" value="1"/>
</dbReference>
<sequence length="351" mass="37246">MPLAWQIRSAPPKDYRTEIGIENLYLATDLPMPVPEANTTLVRIRAVALNARDMMIVAHDPLFPIEAIPDLVLCADGAGVVEAVGEGSVWNVGDKVILNPAQWIDGEVPDLEGMKVLGGGGIHGTLREYAVMFDSRFIHAPPHLSYEELVALPVAASTAMNALFFGPLPLKKGMTVLIQGTGGVSCFLIQLAAATGATVMSTSSSEDKLSQAASLGATHLVNYKTIPNWSSEVLRLTSGRGVDHVFDVGGSGSIEQSLAATRQGGLVSMIGFMDLGEKTDVAPAIVLGAKTVRGVFGYSRDMVVAMTELMGGKGLRPLISKVFEFEEAKEAFKALVKQNDVGKIVIRVGSE</sequence>
<dbReference type="InterPro" id="IPR052711">
    <property type="entry name" value="Zinc_ADH-like"/>
</dbReference>
<accession>A0A1L7XKJ8</accession>
<dbReference type="InterPro" id="IPR013149">
    <property type="entry name" value="ADH-like_C"/>
</dbReference>
<name>A0A1L7XKJ8_9HELO</name>
<evidence type="ECO:0000259" key="1">
    <source>
        <dbReference type="SMART" id="SM00829"/>
    </source>
</evidence>
<proteinExistence type="predicted"/>
<feature type="domain" description="Enoyl reductase (ER)" evidence="1">
    <location>
        <begin position="20"/>
        <end position="346"/>
    </location>
</feature>
<dbReference type="InterPro" id="IPR011032">
    <property type="entry name" value="GroES-like_sf"/>
</dbReference>
<gene>
    <name evidence="2" type="ORF">PAC_15485</name>
</gene>
<evidence type="ECO:0000313" key="2">
    <source>
        <dbReference type="EMBL" id="CZR65585.1"/>
    </source>
</evidence>